<gene>
    <name evidence="14" type="ORF">GCM10011354_03320</name>
</gene>
<dbReference type="InterPro" id="IPR050741">
    <property type="entry name" value="Acyl-CoA_dehydrogenase"/>
</dbReference>
<dbReference type="PROSITE" id="PS00073">
    <property type="entry name" value="ACYL_COA_DH_2"/>
    <property type="match status" value="1"/>
</dbReference>
<dbReference type="Gene3D" id="1.10.540.10">
    <property type="entry name" value="Acyl-CoA dehydrogenase/oxidase, N-terminal domain"/>
    <property type="match status" value="1"/>
</dbReference>
<evidence type="ECO:0000313" key="14">
    <source>
        <dbReference type="EMBL" id="GGI03295.1"/>
    </source>
</evidence>
<keyword evidence="4 10" id="KW-0285">Flavoprotein</keyword>
<dbReference type="Pfam" id="PF02770">
    <property type="entry name" value="Acyl-CoA_dh_M"/>
    <property type="match status" value="1"/>
</dbReference>
<comment type="caution">
    <text evidence="14">The sequence shown here is derived from an EMBL/GenBank/DDBJ whole genome shotgun (WGS) entry which is preliminary data.</text>
</comment>
<dbReference type="InterPro" id="IPR036250">
    <property type="entry name" value="AcylCo_DH-like_C"/>
</dbReference>
<comment type="pathway">
    <text evidence="2">Siderophore biosynthesis; mycobactin biosynthesis.</text>
</comment>
<dbReference type="Pfam" id="PF00441">
    <property type="entry name" value="Acyl-CoA_dh_1"/>
    <property type="match status" value="1"/>
</dbReference>
<dbReference type="InterPro" id="IPR009100">
    <property type="entry name" value="AcylCoA_DH/oxidase_NM_dom_sf"/>
</dbReference>
<evidence type="ECO:0000256" key="7">
    <source>
        <dbReference type="ARBA" id="ARBA00037085"/>
    </source>
</evidence>
<dbReference type="OrthoDB" id="8876745at2"/>
<dbReference type="PANTHER" id="PTHR48083:SF20">
    <property type="entry name" value="LONG-CHAIN SPECIFIC ACYL-COA DEHYDROGENASE, MITOCHONDRIAL"/>
    <property type="match status" value="1"/>
</dbReference>
<dbReference type="InterPro" id="IPR006091">
    <property type="entry name" value="Acyl-CoA_Oxase/DH_mid-dom"/>
</dbReference>
<dbReference type="InterPro" id="IPR009075">
    <property type="entry name" value="AcylCo_DH/oxidase_C"/>
</dbReference>
<dbReference type="SUPFAM" id="SSF56645">
    <property type="entry name" value="Acyl-CoA dehydrogenase NM domain-like"/>
    <property type="match status" value="1"/>
</dbReference>
<comment type="function">
    <text evidence="7">Catalyzes the dehydrogenation at the alpha-beta position of ACP-bound acyl chains. This results in the introduction of a double bond in the lipidic chain, which is further transferred to the epsilon-amino group of lysine residue in the mycobactin core by MbtK.</text>
</comment>
<evidence type="ECO:0000256" key="1">
    <source>
        <dbReference type="ARBA" id="ARBA00001974"/>
    </source>
</evidence>
<protein>
    <recommendedName>
        <fullName evidence="8">Acyl-[acyl-carrier-protein] dehydrogenase MbtN</fullName>
    </recommendedName>
    <alternativeName>
        <fullName evidence="9">Mycobactin synthase protein N</fullName>
    </alternativeName>
</protein>
<reference evidence="14" key="1">
    <citation type="journal article" date="2014" name="Int. J. Syst. Evol. Microbiol.">
        <title>Complete genome sequence of Corynebacterium casei LMG S-19264T (=DSM 44701T), isolated from a smear-ripened cheese.</title>
        <authorList>
            <consortium name="US DOE Joint Genome Institute (JGI-PGF)"/>
            <person name="Walter F."/>
            <person name="Albersmeier A."/>
            <person name="Kalinowski J."/>
            <person name="Ruckert C."/>
        </authorList>
    </citation>
    <scope>NUCLEOTIDE SEQUENCE</scope>
    <source>
        <strain evidence="14">CGMCC 1.14988</strain>
    </source>
</reference>
<dbReference type="GO" id="GO:0050660">
    <property type="term" value="F:flavin adenine dinucleotide binding"/>
    <property type="evidence" value="ECO:0007669"/>
    <property type="project" value="InterPro"/>
</dbReference>
<dbReference type="EMBL" id="BMHA01000001">
    <property type="protein sequence ID" value="GGI03295.1"/>
    <property type="molecule type" value="Genomic_DNA"/>
</dbReference>
<dbReference type="GO" id="GO:0033539">
    <property type="term" value="P:fatty acid beta-oxidation using acyl-CoA dehydrogenase"/>
    <property type="evidence" value="ECO:0007669"/>
    <property type="project" value="TreeGrafter"/>
</dbReference>
<evidence type="ECO:0000259" key="13">
    <source>
        <dbReference type="Pfam" id="PF02771"/>
    </source>
</evidence>
<comment type="cofactor">
    <cofactor evidence="1 10">
        <name>FAD</name>
        <dbReference type="ChEBI" id="CHEBI:57692"/>
    </cofactor>
</comment>
<dbReference type="GO" id="GO:0003995">
    <property type="term" value="F:acyl-CoA dehydrogenase activity"/>
    <property type="evidence" value="ECO:0007669"/>
    <property type="project" value="InterPro"/>
</dbReference>
<evidence type="ECO:0000256" key="2">
    <source>
        <dbReference type="ARBA" id="ARBA00005102"/>
    </source>
</evidence>
<reference evidence="14" key="2">
    <citation type="submission" date="2020-09" db="EMBL/GenBank/DDBJ databases">
        <authorList>
            <person name="Sun Q."/>
            <person name="Zhou Y."/>
        </authorList>
    </citation>
    <scope>NUCLEOTIDE SEQUENCE</scope>
    <source>
        <strain evidence="14">CGMCC 1.14988</strain>
    </source>
</reference>
<sequence>MERRVFTDEHEAFRATVARFVDQEVAPHHAEWERDGLVPRELWKRAGALGLLCTDVPEAYGGGGVADFRYNAVVTEELSRVGASGVGFPLHNDVVVPYLLAHASDEQRQRWLPAMAAGETISAIAMTEPGTGSDLAGVATTAMRQPDGSYRLDGAKTFITNGILADLVLVVAKTDPAAGHGGMSLLVVEEGMPGFTRGRKLEKIGLHAQDTAELFFDDVRVPADNLLGEEGHGFAYLMQALPQERLSIAIGAIASAAATLAQTVEYCRQREAFGRPIGSFQHSRFVLAELHTEVTVGQQFVDRCLELHTEGRLTVDEAAMAKFWTTELLGRVVDRCVQLHGGYGYMREYPVARAYVDARVQRIYGGTNEIMQEIIGRSMGL</sequence>
<evidence type="ECO:0000313" key="15">
    <source>
        <dbReference type="Proteomes" id="UP000650511"/>
    </source>
</evidence>
<dbReference type="Gene3D" id="2.40.110.10">
    <property type="entry name" value="Butyryl-CoA Dehydrogenase, subunit A, domain 2"/>
    <property type="match status" value="1"/>
</dbReference>
<evidence type="ECO:0000256" key="4">
    <source>
        <dbReference type="ARBA" id="ARBA00022630"/>
    </source>
</evidence>
<keyword evidence="15" id="KW-1185">Reference proteome</keyword>
<dbReference type="InterPro" id="IPR037069">
    <property type="entry name" value="AcylCoA_DH/ox_N_sf"/>
</dbReference>
<proteinExistence type="inferred from homology"/>
<dbReference type="GO" id="GO:0005737">
    <property type="term" value="C:cytoplasm"/>
    <property type="evidence" value="ECO:0007669"/>
    <property type="project" value="TreeGrafter"/>
</dbReference>
<evidence type="ECO:0000256" key="8">
    <source>
        <dbReference type="ARBA" id="ARBA00040394"/>
    </source>
</evidence>
<keyword evidence="5 10" id="KW-0274">FAD</keyword>
<dbReference type="AlphaFoldDB" id="A0A8J3EWB9"/>
<name>A0A8J3EWB9_9ACTN</name>
<evidence type="ECO:0000256" key="9">
    <source>
        <dbReference type="ARBA" id="ARBA00042660"/>
    </source>
</evidence>
<dbReference type="SUPFAM" id="SSF47203">
    <property type="entry name" value="Acyl-CoA dehydrogenase C-terminal domain-like"/>
    <property type="match status" value="1"/>
</dbReference>
<dbReference type="InterPro" id="IPR006089">
    <property type="entry name" value="Acyl-CoA_DH_CS"/>
</dbReference>
<evidence type="ECO:0000256" key="6">
    <source>
        <dbReference type="ARBA" id="ARBA00023002"/>
    </source>
</evidence>
<dbReference type="FunFam" id="2.40.110.10:FF:000002">
    <property type="entry name" value="Acyl-CoA dehydrogenase fadE12"/>
    <property type="match status" value="1"/>
</dbReference>
<evidence type="ECO:0000259" key="11">
    <source>
        <dbReference type="Pfam" id="PF00441"/>
    </source>
</evidence>
<dbReference type="PANTHER" id="PTHR48083">
    <property type="entry name" value="MEDIUM-CHAIN SPECIFIC ACYL-COA DEHYDROGENASE, MITOCHONDRIAL-RELATED"/>
    <property type="match status" value="1"/>
</dbReference>
<feature type="domain" description="Acyl-CoA oxidase/dehydrogenase middle" evidence="12">
    <location>
        <begin position="123"/>
        <end position="219"/>
    </location>
</feature>
<dbReference type="FunFam" id="1.10.540.10:FF:000009">
    <property type="entry name" value="Probable acyl-CoA dehydrogenase"/>
    <property type="match status" value="1"/>
</dbReference>
<keyword evidence="6 10" id="KW-0560">Oxidoreductase</keyword>
<evidence type="ECO:0000256" key="5">
    <source>
        <dbReference type="ARBA" id="ARBA00022827"/>
    </source>
</evidence>
<dbReference type="Gene3D" id="1.20.140.10">
    <property type="entry name" value="Butyryl-CoA Dehydrogenase, subunit A, domain 3"/>
    <property type="match status" value="1"/>
</dbReference>
<feature type="domain" description="Acyl-CoA dehydrogenase/oxidase C-terminal" evidence="11">
    <location>
        <begin position="231"/>
        <end position="379"/>
    </location>
</feature>
<dbReference type="Proteomes" id="UP000650511">
    <property type="component" value="Unassembled WGS sequence"/>
</dbReference>
<dbReference type="InterPro" id="IPR013786">
    <property type="entry name" value="AcylCoA_DH/ox_N"/>
</dbReference>
<evidence type="ECO:0000259" key="12">
    <source>
        <dbReference type="Pfam" id="PF02770"/>
    </source>
</evidence>
<dbReference type="FunFam" id="1.20.140.10:FF:000001">
    <property type="entry name" value="Acyl-CoA dehydrogenase"/>
    <property type="match status" value="1"/>
</dbReference>
<feature type="domain" description="Acyl-CoA dehydrogenase/oxidase N-terminal" evidence="13">
    <location>
        <begin position="7"/>
        <end position="119"/>
    </location>
</feature>
<evidence type="ECO:0000256" key="10">
    <source>
        <dbReference type="RuleBase" id="RU362125"/>
    </source>
</evidence>
<comment type="similarity">
    <text evidence="3 10">Belongs to the acyl-CoA dehydrogenase family.</text>
</comment>
<evidence type="ECO:0000256" key="3">
    <source>
        <dbReference type="ARBA" id="ARBA00009347"/>
    </source>
</evidence>
<accession>A0A8J3EWB9</accession>
<organism evidence="14 15">
    <name type="scientific">Egicoccus halophilus</name>
    <dbReference type="NCBI Taxonomy" id="1670830"/>
    <lineage>
        <taxon>Bacteria</taxon>
        <taxon>Bacillati</taxon>
        <taxon>Actinomycetota</taxon>
        <taxon>Nitriliruptoria</taxon>
        <taxon>Egicoccales</taxon>
        <taxon>Egicoccaceae</taxon>
        <taxon>Egicoccus</taxon>
    </lineage>
</organism>
<dbReference type="Pfam" id="PF02771">
    <property type="entry name" value="Acyl-CoA_dh_N"/>
    <property type="match status" value="1"/>
</dbReference>
<dbReference type="RefSeq" id="WP_130648359.1">
    <property type="nucleotide sequence ID" value="NZ_BMHA01000001.1"/>
</dbReference>
<dbReference type="InterPro" id="IPR046373">
    <property type="entry name" value="Acyl-CoA_Oxase/DH_mid-dom_sf"/>
</dbReference>